<comment type="caution">
    <text evidence="12">The sequence shown here is derived from an EMBL/GenBank/DDBJ whole genome shotgun (WGS) entry which is preliminary data.</text>
</comment>
<dbReference type="GO" id="GO:0004326">
    <property type="term" value="F:tetrahydrofolylpolyglutamate synthase activity"/>
    <property type="evidence" value="ECO:0007669"/>
    <property type="project" value="UniProtKB-EC"/>
</dbReference>
<keyword evidence="4" id="KW-0479">Metal-binding</keyword>
<keyword evidence="5" id="KW-0547">Nucleotide-binding</keyword>
<dbReference type="Gene3D" id="3.40.1190.10">
    <property type="entry name" value="Mur-like, catalytic domain"/>
    <property type="match status" value="1"/>
</dbReference>
<evidence type="ECO:0000256" key="1">
    <source>
        <dbReference type="ARBA" id="ARBA00008276"/>
    </source>
</evidence>
<dbReference type="InterPro" id="IPR004101">
    <property type="entry name" value="Mur_ligase_C"/>
</dbReference>
<evidence type="ECO:0000256" key="3">
    <source>
        <dbReference type="ARBA" id="ARBA00022598"/>
    </source>
</evidence>
<dbReference type="Gene3D" id="3.90.190.20">
    <property type="entry name" value="Mur ligase, C-terminal domain"/>
    <property type="match status" value="1"/>
</dbReference>
<dbReference type="InterPro" id="IPR013221">
    <property type="entry name" value="Mur_ligase_cen"/>
</dbReference>
<dbReference type="InterPro" id="IPR036565">
    <property type="entry name" value="Mur-like_cat_sf"/>
</dbReference>
<evidence type="ECO:0000256" key="8">
    <source>
        <dbReference type="ARBA" id="ARBA00030592"/>
    </source>
</evidence>
<evidence type="ECO:0000313" key="13">
    <source>
        <dbReference type="Proteomes" id="UP000617951"/>
    </source>
</evidence>
<evidence type="ECO:0000256" key="4">
    <source>
        <dbReference type="ARBA" id="ARBA00022723"/>
    </source>
</evidence>
<keyword evidence="7" id="KW-0460">Magnesium</keyword>
<gene>
    <name evidence="12" type="ORF">H8693_07765</name>
</gene>
<evidence type="ECO:0000256" key="6">
    <source>
        <dbReference type="ARBA" id="ARBA00022840"/>
    </source>
</evidence>
<keyword evidence="6" id="KW-0067">ATP-binding</keyword>
<organism evidence="12 13">
    <name type="scientific">Guopingia tenuis</name>
    <dbReference type="NCBI Taxonomy" id="2763656"/>
    <lineage>
        <taxon>Bacteria</taxon>
        <taxon>Bacillati</taxon>
        <taxon>Bacillota</taxon>
        <taxon>Clostridia</taxon>
        <taxon>Christensenellales</taxon>
        <taxon>Christensenellaceae</taxon>
        <taxon>Guopingia</taxon>
    </lineage>
</organism>
<name>A0A926DKB7_9FIRM</name>
<keyword evidence="13" id="KW-1185">Reference proteome</keyword>
<keyword evidence="3" id="KW-0436">Ligase</keyword>
<feature type="domain" description="Mur ligase C-terminal" evidence="10">
    <location>
        <begin position="237"/>
        <end position="352"/>
    </location>
</feature>
<dbReference type="GO" id="GO:0008841">
    <property type="term" value="F:dihydrofolate synthase activity"/>
    <property type="evidence" value="ECO:0007669"/>
    <property type="project" value="TreeGrafter"/>
</dbReference>
<dbReference type="RefSeq" id="WP_249280504.1">
    <property type="nucleotide sequence ID" value="NZ_JACRSS010000003.1"/>
</dbReference>
<dbReference type="NCBIfam" id="TIGR01499">
    <property type="entry name" value="folC"/>
    <property type="match status" value="1"/>
</dbReference>
<evidence type="ECO:0000256" key="5">
    <source>
        <dbReference type="ARBA" id="ARBA00022741"/>
    </source>
</evidence>
<dbReference type="InterPro" id="IPR001645">
    <property type="entry name" value="Folylpolyglutamate_synth"/>
</dbReference>
<evidence type="ECO:0000259" key="11">
    <source>
        <dbReference type="Pfam" id="PF08245"/>
    </source>
</evidence>
<dbReference type="SUPFAM" id="SSF53623">
    <property type="entry name" value="MurD-like peptide ligases, catalytic domain"/>
    <property type="match status" value="1"/>
</dbReference>
<dbReference type="InterPro" id="IPR036615">
    <property type="entry name" value="Mur_ligase_C_dom_sf"/>
</dbReference>
<evidence type="ECO:0000256" key="9">
    <source>
        <dbReference type="ARBA" id="ARBA00047493"/>
    </source>
</evidence>
<dbReference type="PANTHER" id="PTHR11136:SF0">
    <property type="entry name" value="DIHYDROFOLATE SYNTHETASE-RELATED"/>
    <property type="match status" value="1"/>
</dbReference>
<dbReference type="AlphaFoldDB" id="A0A926DKB7"/>
<reference evidence="12" key="1">
    <citation type="submission" date="2020-08" db="EMBL/GenBank/DDBJ databases">
        <title>Genome public.</title>
        <authorList>
            <person name="Liu C."/>
            <person name="Sun Q."/>
        </authorList>
    </citation>
    <scope>NUCLEOTIDE SEQUENCE</scope>
    <source>
        <strain evidence="12">NSJ-63</strain>
    </source>
</reference>
<dbReference type="Pfam" id="PF08245">
    <property type="entry name" value="Mur_ligase_M"/>
    <property type="match status" value="1"/>
</dbReference>
<proteinExistence type="inferred from homology"/>
<accession>A0A926DKB7</accession>
<evidence type="ECO:0000259" key="10">
    <source>
        <dbReference type="Pfam" id="PF02875"/>
    </source>
</evidence>
<dbReference type="Pfam" id="PF02875">
    <property type="entry name" value="Mur_ligase_C"/>
    <property type="match status" value="1"/>
</dbReference>
<evidence type="ECO:0000256" key="2">
    <source>
        <dbReference type="ARBA" id="ARBA00013025"/>
    </source>
</evidence>
<comment type="catalytic activity">
    <reaction evidence="9">
        <text>(6S)-5,6,7,8-tetrahydrofolyl-(gamma-L-Glu)(n) + L-glutamate + ATP = (6S)-5,6,7,8-tetrahydrofolyl-(gamma-L-Glu)(n+1) + ADP + phosphate + H(+)</text>
        <dbReference type="Rhea" id="RHEA:10580"/>
        <dbReference type="Rhea" id="RHEA-COMP:14738"/>
        <dbReference type="Rhea" id="RHEA-COMP:14740"/>
        <dbReference type="ChEBI" id="CHEBI:15378"/>
        <dbReference type="ChEBI" id="CHEBI:29985"/>
        <dbReference type="ChEBI" id="CHEBI:30616"/>
        <dbReference type="ChEBI" id="CHEBI:43474"/>
        <dbReference type="ChEBI" id="CHEBI:141005"/>
        <dbReference type="ChEBI" id="CHEBI:456216"/>
        <dbReference type="EC" id="6.3.2.17"/>
    </reaction>
</comment>
<dbReference type="GO" id="GO:0046872">
    <property type="term" value="F:metal ion binding"/>
    <property type="evidence" value="ECO:0007669"/>
    <property type="project" value="UniProtKB-KW"/>
</dbReference>
<dbReference type="EC" id="6.3.2.17" evidence="2"/>
<dbReference type="EMBL" id="JACRSS010000003">
    <property type="protein sequence ID" value="MBC8538829.1"/>
    <property type="molecule type" value="Genomic_DNA"/>
</dbReference>
<protein>
    <recommendedName>
        <fullName evidence="2">tetrahydrofolate synthase</fullName>
        <ecNumber evidence="2">6.3.2.17</ecNumber>
    </recommendedName>
    <alternativeName>
        <fullName evidence="8">Tetrahydrofolylpolyglutamate synthase</fullName>
    </alternativeName>
</protein>
<evidence type="ECO:0000256" key="7">
    <source>
        <dbReference type="ARBA" id="ARBA00022842"/>
    </source>
</evidence>
<feature type="domain" description="Mur ligase central" evidence="11">
    <location>
        <begin position="6"/>
        <end position="209"/>
    </location>
</feature>
<evidence type="ECO:0000313" key="12">
    <source>
        <dbReference type="EMBL" id="MBC8538829.1"/>
    </source>
</evidence>
<dbReference type="PANTHER" id="PTHR11136">
    <property type="entry name" value="FOLYLPOLYGLUTAMATE SYNTHASE-RELATED"/>
    <property type="match status" value="1"/>
</dbReference>
<dbReference type="GO" id="GO:0005524">
    <property type="term" value="F:ATP binding"/>
    <property type="evidence" value="ECO:0007669"/>
    <property type="project" value="UniProtKB-KW"/>
</dbReference>
<dbReference type="Proteomes" id="UP000617951">
    <property type="component" value="Unassembled WGS sequence"/>
</dbReference>
<dbReference type="GO" id="GO:0005737">
    <property type="term" value="C:cytoplasm"/>
    <property type="evidence" value="ECO:0007669"/>
    <property type="project" value="TreeGrafter"/>
</dbReference>
<sequence>MKIIQVAGTNAKGSVAAFAAGILQAAGYKCGLFISPHLVREEERISINGQEIPRETMRRLMEENPGKTLFHTYLNACLAWFRMNGVEAAVMETGLGGRYDPVTGLHADVNVLTRIGMDHMEILGDTLEKITLEKCATIQHEGTVINMEQAPSVQRSIEVACQFARARLVNVREEDIVRHGDTFDYREYRGLSIRMLGEKQPLNACVALETVCALSQVGIYVEEPHIRAGLEQTVIPGRTQYFPEQNLLIDGAHNEDAIAQLVNTLDARFPGKPVVLLAAAMQEKDVSRLAEIVKKRGGSVVVTQVDSRRGRPVRELSRVFRGLPRTREKDWEKAFWKAQKKARRQDALLVAAGSFYLAGELLKKLQSQ</sequence>
<dbReference type="SUPFAM" id="SSF53244">
    <property type="entry name" value="MurD-like peptide ligases, peptide-binding domain"/>
    <property type="match status" value="1"/>
</dbReference>
<comment type="similarity">
    <text evidence="1">Belongs to the folylpolyglutamate synthase family.</text>
</comment>